<protein>
    <submittedName>
        <fullName evidence="3">Uncharacterized protein</fullName>
    </submittedName>
</protein>
<sequence length="364" mass="40931">MGDSDETTALKVAYADVMLNMAKEAASRVIVSEKRASLFQHQLDCSNKESLRLLIRLKHMIDVKTIEAETTSMNQKRKIDELESQLNEAEDIITDLRVELNHVRDKLKRAKRTQAKPLSREITSEDATSLTKPTVRSPLKPLTVAESEMRNNVLNHGYLHRCCNAAKQGDWPKSCYPHNSDLATIVMASEKPKLYRNGCTQGICALERNLEMKHTNNGTKKCGDLEEELQHKSSSRENGLKTGKSEIKIKPLTRLGPGSTLITCKVEPSLNASNESSTMVDKSNDRLLKYSFHIRKRKKESLGNLNEKISEENSLKRKAGDGEKENSIQEISNPSLVNQFCRESQQLTQVARQVCPLISDSLVD</sequence>
<keyword evidence="4" id="KW-1185">Reference proteome</keyword>
<evidence type="ECO:0000313" key="3">
    <source>
        <dbReference type="EMBL" id="KAK8586888.1"/>
    </source>
</evidence>
<comment type="caution">
    <text evidence="3">The sequence shown here is derived from an EMBL/GenBank/DDBJ whole genome shotgun (WGS) entry which is preliminary data.</text>
</comment>
<feature type="compositionally biased region" description="Polar residues" evidence="2">
    <location>
        <begin position="125"/>
        <end position="134"/>
    </location>
</feature>
<dbReference type="EMBL" id="JBBPBM010000004">
    <property type="protein sequence ID" value="KAK8586888.1"/>
    <property type="molecule type" value="Genomic_DNA"/>
</dbReference>
<evidence type="ECO:0000256" key="1">
    <source>
        <dbReference type="SAM" id="Coils"/>
    </source>
</evidence>
<dbReference type="PANTHER" id="PTHR34778:SF6">
    <property type="entry name" value="SHUGOSHIN C-TERMINAL DOMAIN-CONTAINING PROTEIN"/>
    <property type="match status" value="1"/>
</dbReference>
<feature type="region of interest" description="Disordered" evidence="2">
    <location>
        <begin position="114"/>
        <end position="134"/>
    </location>
</feature>
<name>A0ABR2FSC9_9ROSI</name>
<evidence type="ECO:0000256" key="2">
    <source>
        <dbReference type="SAM" id="MobiDB-lite"/>
    </source>
</evidence>
<evidence type="ECO:0000313" key="4">
    <source>
        <dbReference type="Proteomes" id="UP001472677"/>
    </source>
</evidence>
<reference evidence="3 4" key="1">
    <citation type="journal article" date="2024" name="G3 (Bethesda)">
        <title>Genome assembly of Hibiscus sabdariffa L. provides insights into metabolisms of medicinal natural products.</title>
        <authorList>
            <person name="Kim T."/>
        </authorList>
    </citation>
    <scope>NUCLEOTIDE SEQUENCE [LARGE SCALE GENOMIC DNA]</scope>
    <source>
        <strain evidence="3">TK-2024</strain>
        <tissue evidence="3">Old leaves</tissue>
    </source>
</reference>
<proteinExistence type="predicted"/>
<keyword evidence="1" id="KW-0175">Coiled coil</keyword>
<dbReference type="Proteomes" id="UP001472677">
    <property type="component" value="Unassembled WGS sequence"/>
</dbReference>
<gene>
    <name evidence="3" type="ORF">V6N12_021409</name>
</gene>
<dbReference type="PANTHER" id="PTHR34778">
    <property type="entry name" value="OS02G0580700 PROTEIN"/>
    <property type="match status" value="1"/>
</dbReference>
<organism evidence="3 4">
    <name type="scientific">Hibiscus sabdariffa</name>
    <name type="common">roselle</name>
    <dbReference type="NCBI Taxonomy" id="183260"/>
    <lineage>
        <taxon>Eukaryota</taxon>
        <taxon>Viridiplantae</taxon>
        <taxon>Streptophyta</taxon>
        <taxon>Embryophyta</taxon>
        <taxon>Tracheophyta</taxon>
        <taxon>Spermatophyta</taxon>
        <taxon>Magnoliopsida</taxon>
        <taxon>eudicotyledons</taxon>
        <taxon>Gunneridae</taxon>
        <taxon>Pentapetalae</taxon>
        <taxon>rosids</taxon>
        <taxon>malvids</taxon>
        <taxon>Malvales</taxon>
        <taxon>Malvaceae</taxon>
        <taxon>Malvoideae</taxon>
        <taxon>Hibiscus</taxon>
    </lineage>
</organism>
<feature type="coiled-coil region" evidence="1">
    <location>
        <begin position="72"/>
        <end position="113"/>
    </location>
</feature>
<accession>A0ABR2FSC9</accession>